<evidence type="ECO:0000313" key="3">
    <source>
        <dbReference type="Proteomes" id="UP000185469"/>
    </source>
</evidence>
<feature type="transmembrane region" description="Helical" evidence="1">
    <location>
        <begin position="68"/>
        <end position="92"/>
    </location>
</feature>
<evidence type="ECO:0008006" key="4">
    <source>
        <dbReference type="Google" id="ProtNLM"/>
    </source>
</evidence>
<dbReference type="Proteomes" id="UP000185469">
    <property type="component" value="Chromosome"/>
</dbReference>
<name>A0A1L7CZS7_9CORY</name>
<feature type="transmembrane region" description="Helical" evidence="1">
    <location>
        <begin position="31"/>
        <end position="47"/>
    </location>
</feature>
<proteinExistence type="predicted"/>
<evidence type="ECO:0000313" key="2">
    <source>
        <dbReference type="EMBL" id="APT91389.1"/>
    </source>
</evidence>
<dbReference type="AlphaFoldDB" id="A0A1L7CZS7"/>
<dbReference type="EMBL" id="CP009248">
    <property type="protein sequence ID" value="APT91389.1"/>
    <property type="molecule type" value="Genomic_DNA"/>
</dbReference>
<keyword evidence="1" id="KW-1133">Transmembrane helix</keyword>
<accession>A0A1L7CZS7</accession>
<protein>
    <recommendedName>
        <fullName evidence="4">DUF3180 domain-containing protein</fullName>
    </recommendedName>
</protein>
<sequence length="154" mass="15877">MLAVAAAAAVLAFAAVRALFGSFVFHWTDLLFPWALTAGCAAAARWVRRVLAEERVGQDRSQVHPLTIARLCTAGSAAAWLGAVLGGAYAGAAAWLLPRWGVLAAVAEEGPTVLVGVATGTALAAAGLWLERSCRVPPEDGDPPRLPGLAAEPR</sequence>
<keyword evidence="1" id="KW-0812">Transmembrane</keyword>
<evidence type="ECO:0000256" key="1">
    <source>
        <dbReference type="SAM" id="Phobius"/>
    </source>
</evidence>
<feature type="transmembrane region" description="Helical" evidence="1">
    <location>
        <begin position="112"/>
        <end position="130"/>
    </location>
</feature>
<dbReference type="STRING" id="1437874.CSPHI_10755"/>
<dbReference type="InterPro" id="IPR021517">
    <property type="entry name" value="DUF3180"/>
</dbReference>
<keyword evidence="1" id="KW-0472">Membrane</keyword>
<dbReference type="Pfam" id="PF11377">
    <property type="entry name" value="DUF3180"/>
    <property type="match status" value="1"/>
</dbReference>
<dbReference type="KEGG" id="csph:CSPHI_10755"/>
<gene>
    <name evidence="2" type="ORF">CSPHI_10755</name>
</gene>
<organism evidence="2 3">
    <name type="scientific">Corynebacterium sphenisci DSM 44792</name>
    <dbReference type="NCBI Taxonomy" id="1437874"/>
    <lineage>
        <taxon>Bacteria</taxon>
        <taxon>Bacillati</taxon>
        <taxon>Actinomycetota</taxon>
        <taxon>Actinomycetes</taxon>
        <taxon>Mycobacteriales</taxon>
        <taxon>Corynebacteriaceae</taxon>
        <taxon>Corynebacterium</taxon>
    </lineage>
</organism>
<keyword evidence="3" id="KW-1185">Reference proteome</keyword>
<reference evidence="2 3" key="1">
    <citation type="submission" date="2014-08" db="EMBL/GenBank/DDBJ databases">
        <title>Complete genome sequence of Corynebacterium sphenisci CECT 5990(T) (=DSM 44792(T)), isolated from healthy wild penguins.</title>
        <authorList>
            <person name="Ruckert C."/>
            <person name="Albersmeier A."/>
            <person name="Winkler A."/>
            <person name="Kalinowski J."/>
        </authorList>
    </citation>
    <scope>NUCLEOTIDE SEQUENCE [LARGE SCALE GENOMIC DNA]</scope>
    <source>
        <strain evidence="2 3">DSM 44792</strain>
    </source>
</reference>